<comment type="similarity">
    <text evidence="2">Belongs to the NAD(P)-dependent epimerase/dehydratase family.</text>
</comment>
<dbReference type="KEGG" id="hni:W911_00455"/>
<feature type="domain" description="NAD-dependent epimerase/dehydratase" evidence="3">
    <location>
        <begin position="3"/>
        <end position="224"/>
    </location>
</feature>
<evidence type="ECO:0000256" key="1">
    <source>
        <dbReference type="ARBA" id="ARBA00005125"/>
    </source>
</evidence>
<dbReference type="EMBL" id="CP006912">
    <property type="protein sequence ID" value="AHB47209.1"/>
    <property type="molecule type" value="Genomic_DNA"/>
</dbReference>
<accession>V5SB79</accession>
<protein>
    <submittedName>
        <fullName evidence="4">Nucleotide sugar epimerase</fullName>
    </submittedName>
</protein>
<dbReference type="STRING" id="1029756.W911_00455"/>
<dbReference type="InterPro" id="IPR036291">
    <property type="entry name" value="NAD(P)-bd_dom_sf"/>
</dbReference>
<dbReference type="SUPFAM" id="SSF51735">
    <property type="entry name" value="NAD(P)-binding Rossmann-fold domains"/>
    <property type="match status" value="1"/>
</dbReference>
<reference evidence="4 5" key="1">
    <citation type="journal article" date="2014" name="Genome Announc.">
        <title>Complete Genome Sequence of Hyphomicrobium nitrativorans Strain NL23, a Denitrifying Bacterium Isolated from Biofilm of a Methanol-Fed Denitrification System Treating Seawater at the Montreal Biodome.</title>
        <authorList>
            <person name="Martineau C."/>
            <person name="Villeneuve C."/>
            <person name="Mauffrey F."/>
            <person name="Villemur R."/>
        </authorList>
    </citation>
    <scope>NUCLEOTIDE SEQUENCE [LARGE SCALE GENOMIC DNA]</scope>
    <source>
        <strain evidence="4">NL23</strain>
    </source>
</reference>
<dbReference type="RefSeq" id="WP_023785541.1">
    <property type="nucleotide sequence ID" value="NC_022997.1"/>
</dbReference>
<evidence type="ECO:0000313" key="5">
    <source>
        <dbReference type="Proteomes" id="UP000018542"/>
    </source>
</evidence>
<dbReference type="Pfam" id="PF01370">
    <property type="entry name" value="Epimerase"/>
    <property type="match status" value="1"/>
</dbReference>
<dbReference type="HOGENOM" id="CLU_007383_1_7_5"/>
<keyword evidence="5" id="KW-1185">Reference proteome</keyword>
<sequence length="310" mass="33628">MRILITGGAGTLGSGLTERYLVADHDVLVIDNFATGHRGSLPDSHPRLKVVTGSVADKDLVDRAFAEFAPTHVIHSAAAYKDPDDWQEDTRTNVEGTINVAKAAQSANVRRFVNFHTALGYGRPDRVPVPVDAPARPFTSYGISKQAGESYIAMSGLPFVSLRLANVTGPRLAIGPIPTFYTRLKAGKSCFCSKTVRDFIDLEDFFTVMDLILEDGAPTGVYNVSTGTGHTIKEIFDLVAAHVGVDLAEPVPEVEPGADDVASMVLDPSHTIATFGWQPRYSFEETIQRMLAWYDEHGVIAIYSHLKAPA</sequence>
<dbReference type="PATRIC" id="fig|1029756.8.peg.100"/>
<dbReference type="Gene3D" id="3.40.50.720">
    <property type="entry name" value="NAD(P)-binding Rossmann-like Domain"/>
    <property type="match status" value="1"/>
</dbReference>
<evidence type="ECO:0000259" key="3">
    <source>
        <dbReference type="Pfam" id="PF01370"/>
    </source>
</evidence>
<proteinExistence type="inferred from homology"/>
<dbReference type="Proteomes" id="UP000018542">
    <property type="component" value="Chromosome"/>
</dbReference>
<comment type="pathway">
    <text evidence="1">Bacterial outer membrane biogenesis; LPS O-antigen biosynthesis.</text>
</comment>
<dbReference type="PANTHER" id="PTHR43000">
    <property type="entry name" value="DTDP-D-GLUCOSE 4,6-DEHYDRATASE-RELATED"/>
    <property type="match status" value="1"/>
</dbReference>
<dbReference type="OrthoDB" id="7941325at2"/>
<dbReference type="AlphaFoldDB" id="V5SB79"/>
<organism evidence="4 5">
    <name type="scientific">Hyphomicrobium nitrativorans NL23</name>
    <dbReference type="NCBI Taxonomy" id="1029756"/>
    <lineage>
        <taxon>Bacteria</taxon>
        <taxon>Pseudomonadati</taxon>
        <taxon>Pseudomonadota</taxon>
        <taxon>Alphaproteobacteria</taxon>
        <taxon>Hyphomicrobiales</taxon>
        <taxon>Hyphomicrobiaceae</taxon>
        <taxon>Hyphomicrobium</taxon>
    </lineage>
</organism>
<gene>
    <name evidence="4" type="ORF">W911_00455</name>
</gene>
<name>V5SB79_9HYPH</name>
<evidence type="ECO:0000313" key="4">
    <source>
        <dbReference type="EMBL" id="AHB47209.1"/>
    </source>
</evidence>
<evidence type="ECO:0000256" key="2">
    <source>
        <dbReference type="ARBA" id="ARBA00007637"/>
    </source>
</evidence>
<dbReference type="InterPro" id="IPR001509">
    <property type="entry name" value="Epimerase_deHydtase"/>
</dbReference>